<name>A0A5M6D9L6_9BACT</name>
<keyword evidence="3" id="KW-1185">Reference proteome</keyword>
<dbReference type="PANTHER" id="PTHR36966">
    <property type="entry name" value="REP-ASSOCIATED TYROSINE TRANSPOSASE"/>
    <property type="match status" value="1"/>
</dbReference>
<evidence type="ECO:0000313" key="2">
    <source>
        <dbReference type="EMBL" id="KAA5544063.1"/>
    </source>
</evidence>
<dbReference type="GO" id="GO:0043565">
    <property type="term" value="F:sequence-specific DNA binding"/>
    <property type="evidence" value="ECO:0007669"/>
    <property type="project" value="TreeGrafter"/>
</dbReference>
<sequence length="181" mass="21190">MSEKYKFNDSQGIYFVTATVVHWIDLFTRKECKHIILQSLQYCQEQKGLVIHGWCLMESHLHLVISTSGEPLSAIMRDFKKHTSRQLVKTLLEVNESRREWLLRAFTKAGENLQRIKHYKVWQDGNHPVLLDSNYLQEQKLNYLHQNPVESEIVEEPENYLYSSARDYAGKAGLLKVVLLS</sequence>
<dbReference type="Gene3D" id="3.30.70.1290">
    <property type="entry name" value="Transposase IS200-like"/>
    <property type="match status" value="1"/>
</dbReference>
<reference evidence="2 3" key="1">
    <citation type="submission" date="2019-09" db="EMBL/GenBank/DDBJ databases">
        <title>Genome sequence and assembly of Adhaeribacter sp.</title>
        <authorList>
            <person name="Chhetri G."/>
        </authorList>
    </citation>
    <scope>NUCLEOTIDE SEQUENCE [LARGE SCALE GENOMIC DNA]</scope>
    <source>
        <strain evidence="2 3">DK36</strain>
    </source>
</reference>
<dbReference type="EMBL" id="VWSF01000012">
    <property type="protein sequence ID" value="KAA5544063.1"/>
    <property type="molecule type" value="Genomic_DNA"/>
</dbReference>
<dbReference type="Proteomes" id="UP000323426">
    <property type="component" value="Unassembled WGS sequence"/>
</dbReference>
<organism evidence="2 3">
    <name type="scientific">Adhaeribacter rhizoryzae</name>
    <dbReference type="NCBI Taxonomy" id="2607907"/>
    <lineage>
        <taxon>Bacteria</taxon>
        <taxon>Pseudomonadati</taxon>
        <taxon>Bacteroidota</taxon>
        <taxon>Cytophagia</taxon>
        <taxon>Cytophagales</taxon>
        <taxon>Hymenobacteraceae</taxon>
        <taxon>Adhaeribacter</taxon>
    </lineage>
</organism>
<dbReference type="NCBIfam" id="NF047646">
    <property type="entry name" value="REP_Tyr_transpos"/>
    <property type="match status" value="1"/>
</dbReference>
<accession>A0A5M6D9L6</accession>
<dbReference type="SMART" id="SM01321">
    <property type="entry name" value="Y1_Tnp"/>
    <property type="match status" value="1"/>
</dbReference>
<dbReference type="Pfam" id="PF01797">
    <property type="entry name" value="Y1_Tnp"/>
    <property type="match status" value="1"/>
</dbReference>
<proteinExistence type="predicted"/>
<evidence type="ECO:0000313" key="3">
    <source>
        <dbReference type="Proteomes" id="UP000323426"/>
    </source>
</evidence>
<comment type="caution">
    <text evidence="2">The sequence shown here is derived from an EMBL/GenBank/DDBJ whole genome shotgun (WGS) entry which is preliminary data.</text>
</comment>
<dbReference type="SUPFAM" id="SSF143422">
    <property type="entry name" value="Transposase IS200-like"/>
    <property type="match status" value="1"/>
</dbReference>
<gene>
    <name evidence="2" type="ORF">F0145_15930</name>
</gene>
<dbReference type="PANTHER" id="PTHR36966:SF1">
    <property type="entry name" value="REP-ASSOCIATED TYROSINE TRANSPOSASE"/>
    <property type="match status" value="1"/>
</dbReference>
<feature type="domain" description="Transposase IS200-like" evidence="1">
    <location>
        <begin position="9"/>
        <end position="147"/>
    </location>
</feature>
<dbReference type="AlphaFoldDB" id="A0A5M6D9L6"/>
<dbReference type="GO" id="GO:0006313">
    <property type="term" value="P:DNA transposition"/>
    <property type="evidence" value="ECO:0007669"/>
    <property type="project" value="InterPro"/>
</dbReference>
<dbReference type="RefSeq" id="WP_150089685.1">
    <property type="nucleotide sequence ID" value="NZ_VWSF01000012.1"/>
</dbReference>
<evidence type="ECO:0000259" key="1">
    <source>
        <dbReference type="SMART" id="SM01321"/>
    </source>
</evidence>
<dbReference type="InterPro" id="IPR002686">
    <property type="entry name" value="Transposase_17"/>
</dbReference>
<protein>
    <submittedName>
        <fullName evidence="2">Transposase</fullName>
    </submittedName>
</protein>
<dbReference type="InterPro" id="IPR052715">
    <property type="entry name" value="RAYT_transposase"/>
</dbReference>
<dbReference type="InterPro" id="IPR036515">
    <property type="entry name" value="Transposase_17_sf"/>
</dbReference>
<dbReference type="GO" id="GO:0004803">
    <property type="term" value="F:transposase activity"/>
    <property type="evidence" value="ECO:0007669"/>
    <property type="project" value="InterPro"/>
</dbReference>